<evidence type="ECO:0000313" key="4">
    <source>
        <dbReference type="Proteomes" id="UP001059480"/>
    </source>
</evidence>
<feature type="non-terminal residue" evidence="3">
    <location>
        <position position="1"/>
    </location>
</feature>
<dbReference type="EMBL" id="JANHNZ010000020">
    <property type="protein sequence ID" value="MCQ9210897.1"/>
    <property type="molecule type" value="Genomic_DNA"/>
</dbReference>
<accession>A0ABT1WQS5</accession>
<proteinExistence type="predicted"/>
<protein>
    <submittedName>
        <fullName evidence="3">IS982 family transposase</fullName>
    </submittedName>
</protein>
<evidence type="ECO:0000313" key="3">
    <source>
        <dbReference type="EMBL" id="MCQ9210897.1"/>
    </source>
</evidence>
<evidence type="ECO:0000313" key="2">
    <source>
        <dbReference type="EMBL" id="MCQ9210256.1"/>
    </source>
</evidence>
<comment type="caution">
    <text evidence="3">The sequence shown here is derived from an EMBL/GenBank/DDBJ whole genome shotgun (WGS) entry which is preliminary data.</text>
</comment>
<reference evidence="3" key="3">
    <citation type="journal article" date="2023" name="Microbiol. Resour. Announc.">
        <title>Draft Genome Sequence of Granulicatella sp. Strain S8, Isolated from a Marine Fish, Seriola quinqueradiata.</title>
        <authorList>
            <person name="Lee M."/>
            <person name="Farooq A."/>
            <person name="Jeong J.B."/>
            <person name="Jung M.Y."/>
        </authorList>
    </citation>
    <scope>NUCLEOTIDE SEQUENCE</scope>
    <source>
        <strain evidence="3">S8</strain>
    </source>
</reference>
<dbReference type="EMBL" id="JANHNZ010000003">
    <property type="protein sequence ID" value="MCQ9209697.1"/>
    <property type="molecule type" value="Genomic_DNA"/>
</dbReference>
<dbReference type="EMBL" id="JANHNZ010000006">
    <property type="protein sequence ID" value="MCQ9210256.1"/>
    <property type="molecule type" value="Genomic_DNA"/>
</dbReference>
<organism evidence="3 4">
    <name type="scientific">Granulicatella seriolae</name>
    <dbReference type="NCBI Taxonomy" id="2967226"/>
    <lineage>
        <taxon>Bacteria</taxon>
        <taxon>Bacillati</taxon>
        <taxon>Bacillota</taxon>
        <taxon>Bacilli</taxon>
        <taxon>Lactobacillales</taxon>
        <taxon>Carnobacteriaceae</taxon>
        <taxon>Granulicatella</taxon>
    </lineage>
</organism>
<keyword evidence="4" id="KW-1185">Reference proteome</keyword>
<dbReference type="Proteomes" id="UP001059480">
    <property type="component" value="Unassembled WGS sequence"/>
</dbReference>
<name>A0ABT1WQS5_9LACT</name>
<reference evidence="3" key="1">
    <citation type="submission" date="2022-07" db="EMBL/GenBank/DDBJ databases">
        <authorList>
            <person name="Jung M.-Y."/>
            <person name="Lee M."/>
        </authorList>
    </citation>
    <scope>NUCLEOTIDE SEQUENCE</scope>
    <source>
        <strain evidence="3">S8</strain>
    </source>
</reference>
<sequence>QLTVLLYNLLLIEAHKREYGTLKFSIGLECLGG</sequence>
<reference evidence="3" key="2">
    <citation type="journal article" date="2023" name="Curr. Microbiol.">
        <title>Granulicatella seriolae sp. nov., a Novel Facultative Anaerobe Isolated from Yellowtail Marine Fish.</title>
        <authorList>
            <person name="Lee M."/>
            <person name="Choi Y.J."/>
            <person name="Farooq A."/>
            <person name="Jeong J.B."/>
            <person name="Jung M.Y."/>
        </authorList>
    </citation>
    <scope>NUCLEOTIDE SEQUENCE</scope>
    <source>
        <strain evidence="3">S8</strain>
    </source>
</reference>
<gene>
    <name evidence="1" type="ORF">NPA36_03955</name>
    <name evidence="2" type="ORF">NPA36_06805</name>
    <name evidence="3" type="ORF">NPA36_10165</name>
</gene>
<evidence type="ECO:0000313" key="1">
    <source>
        <dbReference type="EMBL" id="MCQ9209697.1"/>
    </source>
</evidence>